<name>A0A517PFB8_9PLAN</name>
<keyword evidence="4" id="KW-1185">Reference proteome</keyword>
<accession>A0A517PFB8</accession>
<dbReference type="RefSeq" id="WP_145361046.1">
    <property type="nucleotide sequence ID" value="NZ_CP036265.1"/>
</dbReference>
<evidence type="ECO:0000256" key="2">
    <source>
        <dbReference type="SAM" id="Phobius"/>
    </source>
</evidence>
<feature type="compositionally biased region" description="Low complexity" evidence="1">
    <location>
        <begin position="19"/>
        <end position="30"/>
    </location>
</feature>
<organism evidence="3 4">
    <name type="scientific">Alienimonas californiensis</name>
    <dbReference type="NCBI Taxonomy" id="2527989"/>
    <lineage>
        <taxon>Bacteria</taxon>
        <taxon>Pseudomonadati</taxon>
        <taxon>Planctomycetota</taxon>
        <taxon>Planctomycetia</taxon>
        <taxon>Planctomycetales</taxon>
        <taxon>Planctomycetaceae</taxon>
        <taxon>Alienimonas</taxon>
    </lineage>
</organism>
<dbReference type="EMBL" id="CP036265">
    <property type="protein sequence ID" value="QDT18071.1"/>
    <property type="molecule type" value="Genomic_DNA"/>
</dbReference>
<feature type="region of interest" description="Disordered" evidence="1">
    <location>
        <begin position="1"/>
        <end position="59"/>
    </location>
</feature>
<evidence type="ECO:0000313" key="4">
    <source>
        <dbReference type="Proteomes" id="UP000318741"/>
    </source>
</evidence>
<feature type="transmembrane region" description="Helical" evidence="2">
    <location>
        <begin position="259"/>
        <end position="292"/>
    </location>
</feature>
<dbReference type="Proteomes" id="UP000318741">
    <property type="component" value="Chromosome"/>
</dbReference>
<keyword evidence="2" id="KW-0472">Membrane</keyword>
<reference evidence="3 4" key="1">
    <citation type="submission" date="2019-02" db="EMBL/GenBank/DDBJ databases">
        <title>Deep-cultivation of Planctomycetes and their phenomic and genomic characterization uncovers novel biology.</title>
        <authorList>
            <person name="Wiegand S."/>
            <person name="Jogler M."/>
            <person name="Boedeker C."/>
            <person name="Pinto D."/>
            <person name="Vollmers J."/>
            <person name="Rivas-Marin E."/>
            <person name="Kohn T."/>
            <person name="Peeters S.H."/>
            <person name="Heuer A."/>
            <person name="Rast P."/>
            <person name="Oberbeckmann S."/>
            <person name="Bunk B."/>
            <person name="Jeske O."/>
            <person name="Meyerdierks A."/>
            <person name="Storesund J.E."/>
            <person name="Kallscheuer N."/>
            <person name="Luecker S."/>
            <person name="Lage O.M."/>
            <person name="Pohl T."/>
            <person name="Merkel B.J."/>
            <person name="Hornburger P."/>
            <person name="Mueller R.-W."/>
            <person name="Bruemmer F."/>
            <person name="Labrenz M."/>
            <person name="Spormann A.M."/>
            <person name="Op den Camp H."/>
            <person name="Overmann J."/>
            <person name="Amann R."/>
            <person name="Jetten M.S.M."/>
            <person name="Mascher T."/>
            <person name="Medema M.H."/>
            <person name="Devos D.P."/>
            <person name="Kaster A.-K."/>
            <person name="Ovreas L."/>
            <person name="Rohde M."/>
            <person name="Galperin M.Y."/>
            <person name="Jogler C."/>
        </authorList>
    </citation>
    <scope>NUCLEOTIDE SEQUENCE [LARGE SCALE GENOMIC DNA]</scope>
    <source>
        <strain evidence="3 4">CA12</strain>
    </source>
</reference>
<dbReference type="AlphaFoldDB" id="A0A517PFB8"/>
<feature type="compositionally biased region" description="Pro residues" evidence="1">
    <location>
        <begin position="50"/>
        <end position="59"/>
    </location>
</feature>
<protein>
    <submittedName>
        <fullName evidence="3">Uncharacterized protein</fullName>
    </submittedName>
</protein>
<keyword evidence="2" id="KW-1133">Transmembrane helix</keyword>
<feature type="transmembrane region" description="Helical" evidence="2">
    <location>
        <begin position="382"/>
        <end position="406"/>
    </location>
</feature>
<dbReference type="KEGG" id="acaf:CA12_42100"/>
<evidence type="ECO:0000313" key="3">
    <source>
        <dbReference type="EMBL" id="QDT18071.1"/>
    </source>
</evidence>
<keyword evidence="2" id="KW-0812">Transmembrane</keyword>
<sequence length="453" mass="46792">MSDADSPLPPPADPEGEPAEVSAPGAAAAAEPPPRVEPRPVTNQRDGLSPPVPPGLPFPPPSNRPVDWAWWLPEVRLLEAPRIALSPVIVALAFAGLVAAAAGDFAIHELIGDARPETVTAFPWDPAPAAYFGPPLPGDLEERPAVRSLLAPLHLPAAGLNDLLSLTDWPQTLRGALRLGWALLVWGFFGTAICRAAAVRFAVGASGSPVAALRMAGGRWISSLGSPLLPAVGLGVLALGLIVLGWAGDLPAVGPWLVAVLWGAALLAGLAAFVLIVLLAIGWPLMIAALAVENSDAFDAFSRAFSYVLGRPLRLVVHVVAGAAIAAVAVLLAQLATTAAALLAAGFAGVGMGPEDLRSLGVTPGAAGTADAAVAGRFWLTLWVALPAAYAAGLFWTLVTVSYFLLRYADDGVETDELWQPDRALPPDDGTVPRFGVSASSMPVIERPHRPTV</sequence>
<proteinExistence type="predicted"/>
<feature type="transmembrane region" description="Helical" evidence="2">
    <location>
        <begin position="313"/>
        <end position="333"/>
    </location>
</feature>
<feature type="transmembrane region" description="Helical" evidence="2">
    <location>
        <begin position="224"/>
        <end position="247"/>
    </location>
</feature>
<gene>
    <name evidence="3" type="ORF">CA12_42100</name>
</gene>
<dbReference type="OrthoDB" id="260428at2"/>
<feature type="transmembrane region" description="Helical" evidence="2">
    <location>
        <begin position="179"/>
        <end position="203"/>
    </location>
</feature>
<evidence type="ECO:0000256" key="1">
    <source>
        <dbReference type="SAM" id="MobiDB-lite"/>
    </source>
</evidence>